<dbReference type="EMBL" id="KK117168">
    <property type="protein sequence ID" value="KFM69739.1"/>
    <property type="molecule type" value="Genomic_DNA"/>
</dbReference>
<feature type="transmembrane region" description="Helical" evidence="1">
    <location>
        <begin position="228"/>
        <end position="245"/>
    </location>
</feature>
<feature type="signal peptide" evidence="2">
    <location>
        <begin position="1"/>
        <end position="23"/>
    </location>
</feature>
<protein>
    <recommendedName>
        <fullName evidence="5">DUF19 domain-containing protein</fullName>
    </recommendedName>
</protein>
<evidence type="ECO:0000313" key="3">
    <source>
        <dbReference type="EMBL" id="KFM69739.1"/>
    </source>
</evidence>
<organism evidence="3 4">
    <name type="scientific">Stegodyphus mimosarum</name>
    <name type="common">African social velvet spider</name>
    <dbReference type="NCBI Taxonomy" id="407821"/>
    <lineage>
        <taxon>Eukaryota</taxon>
        <taxon>Metazoa</taxon>
        <taxon>Ecdysozoa</taxon>
        <taxon>Arthropoda</taxon>
        <taxon>Chelicerata</taxon>
        <taxon>Arachnida</taxon>
        <taxon>Araneae</taxon>
        <taxon>Araneomorphae</taxon>
        <taxon>Entelegynae</taxon>
        <taxon>Eresoidea</taxon>
        <taxon>Eresidae</taxon>
        <taxon>Stegodyphus</taxon>
    </lineage>
</organism>
<evidence type="ECO:0000256" key="2">
    <source>
        <dbReference type="SAM" id="SignalP"/>
    </source>
</evidence>
<proteinExistence type="predicted"/>
<feature type="chain" id="PRO_5001830010" description="DUF19 domain-containing protein" evidence="2">
    <location>
        <begin position="24"/>
        <end position="246"/>
    </location>
</feature>
<keyword evidence="1" id="KW-1133">Transmembrane helix</keyword>
<dbReference type="AlphaFoldDB" id="A0A087TXA0"/>
<dbReference type="PANTHER" id="PTHR33964">
    <property type="entry name" value="RE45066P-RELATED"/>
    <property type="match status" value="1"/>
</dbReference>
<keyword evidence="2" id="KW-0732">Signal</keyword>
<reference evidence="3 4" key="1">
    <citation type="submission" date="2013-11" db="EMBL/GenBank/DDBJ databases">
        <title>Genome sequencing of Stegodyphus mimosarum.</title>
        <authorList>
            <person name="Bechsgaard J."/>
        </authorList>
    </citation>
    <scope>NUCLEOTIDE SEQUENCE [LARGE SCALE GENOMIC DNA]</scope>
</reference>
<evidence type="ECO:0000256" key="1">
    <source>
        <dbReference type="SAM" id="Phobius"/>
    </source>
</evidence>
<dbReference type="OrthoDB" id="10280057at2759"/>
<keyword evidence="1" id="KW-0812">Transmembrane</keyword>
<accession>A0A087TXA0</accession>
<keyword evidence="1" id="KW-0472">Membrane</keyword>
<dbReference type="Proteomes" id="UP000054359">
    <property type="component" value="Unassembled WGS sequence"/>
</dbReference>
<name>A0A087TXA0_STEMI</name>
<dbReference type="PANTHER" id="PTHR33964:SF1">
    <property type="entry name" value="RE45066P"/>
    <property type="match status" value="1"/>
</dbReference>
<evidence type="ECO:0008006" key="5">
    <source>
        <dbReference type="Google" id="ProtNLM"/>
    </source>
</evidence>
<sequence length="246" mass="27746">MKVLKRVMVFAGYVLLCFERTVATDIPCPDNRTASCIQSLATFITLSKPPFVPEEELDRLCSEAEAGQSCSSDFLRYSSCITSEEKLRISLQISRSQALSQLLCKEGNYARDPNFRKEYLMYIPCLEKQLDKIRNCYLYSKMPEDPEFEVLRNFSGSNEQTYTAACCPVSKYISCSKDLIGSKCSGDSANIVYKVLMKASGRQLYDFCTDVDSTFPSVSTSCVSSAQHIVYSFAVIIALYFFTFLF</sequence>
<feature type="non-terminal residue" evidence="3">
    <location>
        <position position="246"/>
    </location>
</feature>
<gene>
    <name evidence="3" type="ORF">X975_23447</name>
</gene>
<evidence type="ECO:0000313" key="4">
    <source>
        <dbReference type="Proteomes" id="UP000054359"/>
    </source>
</evidence>
<keyword evidence="4" id="KW-1185">Reference proteome</keyword>